<evidence type="ECO:0000313" key="3">
    <source>
        <dbReference type="Proteomes" id="UP000295504"/>
    </source>
</evidence>
<dbReference type="AlphaFoldDB" id="A0A4R2T5T2"/>
<feature type="transmembrane region" description="Helical" evidence="1">
    <location>
        <begin position="77"/>
        <end position="96"/>
    </location>
</feature>
<reference evidence="2 3" key="1">
    <citation type="submission" date="2019-03" db="EMBL/GenBank/DDBJ databases">
        <title>Genomic Encyclopedia of Type Strains, Phase IV (KMG-IV): sequencing the most valuable type-strain genomes for metagenomic binning, comparative biology and taxonomic classification.</title>
        <authorList>
            <person name="Goeker M."/>
        </authorList>
    </citation>
    <scope>NUCLEOTIDE SEQUENCE [LARGE SCALE GENOMIC DNA]</scope>
    <source>
        <strain evidence="2 3">DSM 100013</strain>
    </source>
</reference>
<evidence type="ECO:0000256" key="1">
    <source>
        <dbReference type="SAM" id="Phobius"/>
    </source>
</evidence>
<organism evidence="2 3">
    <name type="scientific">Serpentinicella alkaliphila</name>
    <dbReference type="NCBI Taxonomy" id="1734049"/>
    <lineage>
        <taxon>Bacteria</taxon>
        <taxon>Bacillati</taxon>
        <taxon>Bacillota</taxon>
        <taxon>Clostridia</taxon>
        <taxon>Peptostreptococcales</taxon>
        <taxon>Natronincolaceae</taxon>
        <taxon>Serpentinicella</taxon>
    </lineage>
</organism>
<keyword evidence="1" id="KW-1133">Transmembrane helix</keyword>
<keyword evidence="1" id="KW-0812">Transmembrane</keyword>
<dbReference type="RefSeq" id="WP_132849390.1">
    <property type="nucleotide sequence ID" value="NZ_CP058648.1"/>
</dbReference>
<gene>
    <name evidence="2" type="ORF">EDD79_10423</name>
</gene>
<accession>A0A4R2T5T2</accession>
<evidence type="ECO:0000313" key="2">
    <source>
        <dbReference type="EMBL" id="TCP98367.1"/>
    </source>
</evidence>
<comment type="caution">
    <text evidence="2">The sequence shown here is derived from an EMBL/GenBank/DDBJ whole genome shotgun (WGS) entry which is preliminary data.</text>
</comment>
<proteinExistence type="predicted"/>
<dbReference type="EMBL" id="SLYC01000042">
    <property type="protein sequence ID" value="TCP98367.1"/>
    <property type="molecule type" value="Genomic_DNA"/>
</dbReference>
<keyword evidence="3" id="KW-1185">Reference proteome</keyword>
<name>A0A4R2T5T2_9FIRM</name>
<protein>
    <submittedName>
        <fullName evidence="2">Uncharacterized protein</fullName>
    </submittedName>
</protein>
<dbReference type="Proteomes" id="UP000295504">
    <property type="component" value="Unassembled WGS sequence"/>
</dbReference>
<keyword evidence="1" id="KW-0472">Membrane</keyword>
<sequence>MSTVIVMSRTIKKYINRFLEANITTPENAINPLELGCKKTVIISQLVSNGILIQVGEGKYYLNEDGLEGLVSPKRKVSFVILSVMLVLALVVLAYYY</sequence>